<feature type="compositionally biased region" description="Polar residues" evidence="1">
    <location>
        <begin position="61"/>
        <end position="72"/>
    </location>
</feature>
<name>A0AAW0NMT9_9GOBI</name>
<comment type="caution">
    <text evidence="2">The sequence shown here is derived from an EMBL/GenBank/DDBJ whole genome shotgun (WGS) entry which is preliminary data.</text>
</comment>
<feature type="compositionally biased region" description="Polar residues" evidence="1">
    <location>
        <begin position="80"/>
        <end position="92"/>
    </location>
</feature>
<dbReference type="Proteomes" id="UP001460270">
    <property type="component" value="Unassembled WGS sequence"/>
</dbReference>
<reference evidence="3" key="1">
    <citation type="submission" date="2024-04" db="EMBL/GenBank/DDBJ databases">
        <title>Salinicola lusitanus LLJ914,a marine bacterium isolated from the Okinawa Trough.</title>
        <authorList>
            <person name="Li J."/>
        </authorList>
    </citation>
    <scope>NUCLEOTIDE SEQUENCE [LARGE SCALE GENOMIC DNA]</scope>
</reference>
<proteinExistence type="predicted"/>
<dbReference type="AlphaFoldDB" id="A0AAW0NMT9"/>
<evidence type="ECO:0000313" key="2">
    <source>
        <dbReference type="EMBL" id="KAK7904680.1"/>
    </source>
</evidence>
<evidence type="ECO:0000256" key="1">
    <source>
        <dbReference type="SAM" id="MobiDB-lite"/>
    </source>
</evidence>
<organism evidence="2 3">
    <name type="scientific">Mugilogobius chulae</name>
    <name type="common">yellowstripe goby</name>
    <dbReference type="NCBI Taxonomy" id="88201"/>
    <lineage>
        <taxon>Eukaryota</taxon>
        <taxon>Metazoa</taxon>
        <taxon>Chordata</taxon>
        <taxon>Craniata</taxon>
        <taxon>Vertebrata</taxon>
        <taxon>Euteleostomi</taxon>
        <taxon>Actinopterygii</taxon>
        <taxon>Neopterygii</taxon>
        <taxon>Teleostei</taxon>
        <taxon>Neoteleostei</taxon>
        <taxon>Acanthomorphata</taxon>
        <taxon>Gobiaria</taxon>
        <taxon>Gobiiformes</taxon>
        <taxon>Gobioidei</taxon>
        <taxon>Gobiidae</taxon>
        <taxon>Gobionellinae</taxon>
        <taxon>Mugilogobius</taxon>
    </lineage>
</organism>
<feature type="region of interest" description="Disordered" evidence="1">
    <location>
        <begin position="38"/>
        <end position="100"/>
    </location>
</feature>
<feature type="compositionally biased region" description="Polar residues" evidence="1">
    <location>
        <begin position="1"/>
        <end position="20"/>
    </location>
</feature>
<sequence>MRRSVVFSSRGQSRGSSTAEESVYSRGVSLQQRISLRSRGVSLQQQRSQSTAEESVYSRGVSLQQRSQSTAEESVYSRGVSLQQQRSQSTAAEESVYSSRRVSLQQQRRGAGIPLHAAALRSASESCRRPLAHCLRSSPLRKGCGAPCRSHKQEKNVCFASDYGHGTSKTKKPELRLDSERHYQYFRMSAEQMDELLNMIGPNLRRQSTSYRAAIEPKQRLCVALR</sequence>
<evidence type="ECO:0000313" key="3">
    <source>
        <dbReference type="Proteomes" id="UP001460270"/>
    </source>
</evidence>
<keyword evidence="3" id="KW-1185">Reference proteome</keyword>
<dbReference type="EMBL" id="JBBPFD010000012">
    <property type="protein sequence ID" value="KAK7904680.1"/>
    <property type="molecule type" value="Genomic_DNA"/>
</dbReference>
<gene>
    <name evidence="2" type="ORF">WMY93_017287</name>
</gene>
<protein>
    <submittedName>
        <fullName evidence="2">Uncharacterized protein</fullName>
    </submittedName>
</protein>
<feature type="region of interest" description="Disordered" evidence="1">
    <location>
        <begin position="1"/>
        <end position="26"/>
    </location>
</feature>
<accession>A0AAW0NMT9</accession>
<feature type="compositionally biased region" description="Polar residues" evidence="1">
    <location>
        <begin position="38"/>
        <end position="53"/>
    </location>
</feature>